<proteinExistence type="inferred from homology"/>
<feature type="domain" description="MucB/RseB N-terminal" evidence="6">
    <location>
        <begin position="21"/>
        <end position="187"/>
    </location>
</feature>
<comment type="similarity">
    <text evidence="2">Belongs to the RseB family.</text>
</comment>
<dbReference type="GO" id="GO:0032885">
    <property type="term" value="P:regulation of polysaccharide biosynthetic process"/>
    <property type="evidence" value="ECO:0007669"/>
    <property type="project" value="TreeGrafter"/>
</dbReference>
<sequence>MRLFLLALLIISPFSHSEELSAKDWLVNMSQALSETQFKASVVQIQADHVRPLVFLQGTVDDKRIAYLEYLNGPPKNAVKVNNTVTFLEHDQPPYSVNASLIQGVWPVSLYGDISKLEQGYQFVLGGRSRIAGRAGQMIRFIAKDEYRYDAQIWLDLETYLPLRYDTLNREKQLLEQTMVIELIEFKESPSILVEASKHDWPDVIKQADRKDAQDWQFTWLPQGFDMVVSDNHRLIGIHEPVEYIALTDGLANISVYVARAPEGPMPEELVTRNGLSMVVEKVGNAEVVALGKVPSQTLERIARSLALK</sequence>
<evidence type="ECO:0000256" key="1">
    <source>
        <dbReference type="ARBA" id="ARBA00004418"/>
    </source>
</evidence>
<evidence type="ECO:0000256" key="3">
    <source>
        <dbReference type="ARBA" id="ARBA00022729"/>
    </source>
</evidence>
<evidence type="ECO:0000313" key="9">
    <source>
        <dbReference type="Proteomes" id="UP001155546"/>
    </source>
</evidence>
<evidence type="ECO:0000313" key="8">
    <source>
        <dbReference type="EMBL" id="MCT7941129.1"/>
    </source>
</evidence>
<feature type="domain" description="MucB/RseB C-terminal" evidence="7">
    <location>
        <begin position="211"/>
        <end position="306"/>
    </location>
</feature>
<dbReference type="Pfam" id="PF03888">
    <property type="entry name" value="MucB_RseB"/>
    <property type="match status" value="1"/>
</dbReference>
<dbReference type="InterPro" id="IPR038484">
    <property type="entry name" value="MucB/RseB_C_sf"/>
</dbReference>
<feature type="signal peptide" evidence="5">
    <location>
        <begin position="1"/>
        <end position="17"/>
    </location>
</feature>
<evidence type="ECO:0000259" key="6">
    <source>
        <dbReference type="Pfam" id="PF03888"/>
    </source>
</evidence>
<dbReference type="Proteomes" id="UP001155546">
    <property type="component" value="Unassembled WGS sequence"/>
</dbReference>
<dbReference type="Gene3D" id="2.50.20.10">
    <property type="entry name" value="Lipoprotein localisation LolA/LolB/LppX"/>
    <property type="match status" value="1"/>
</dbReference>
<evidence type="ECO:0000256" key="5">
    <source>
        <dbReference type="SAM" id="SignalP"/>
    </source>
</evidence>
<keyword evidence="9" id="KW-1185">Reference proteome</keyword>
<dbReference type="RefSeq" id="WP_261297550.1">
    <property type="nucleotide sequence ID" value="NZ_JAMTCD010000004.1"/>
</dbReference>
<keyword evidence="3 5" id="KW-0732">Signal</keyword>
<dbReference type="GO" id="GO:0030288">
    <property type="term" value="C:outer membrane-bounded periplasmic space"/>
    <property type="evidence" value="ECO:0007669"/>
    <property type="project" value="TreeGrafter"/>
</dbReference>
<dbReference type="Gene3D" id="3.30.200.100">
    <property type="entry name" value="MucB/RseB, C-terminal domain"/>
    <property type="match status" value="1"/>
</dbReference>
<name>A0A9X2WL31_9GAMM</name>
<dbReference type="PANTHER" id="PTHR38782:SF1">
    <property type="entry name" value="SIGMA-E FACTOR REGULATORY PROTEIN RSEB"/>
    <property type="match status" value="1"/>
</dbReference>
<protein>
    <submittedName>
        <fullName evidence="8">MucB/RseB C-terminal domain-containing protein</fullName>
    </submittedName>
</protein>
<gene>
    <name evidence="8" type="ORF">NE535_04875</name>
</gene>
<evidence type="ECO:0000256" key="2">
    <source>
        <dbReference type="ARBA" id="ARBA00008150"/>
    </source>
</evidence>
<keyword evidence="4" id="KW-0574">Periplasm</keyword>
<organism evidence="8 9">
    <name type="scientific">Shewanella holmiensis</name>
    <dbReference type="NCBI Taxonomy" id="2952222"/>
    <lineage>
        <taxon>Bacteria</taxon>
        <taxon>Pseudomonadati</taxon>
        <taxon>Pseudomonadota</taxon>
        <taxon>Gammaproteobacteria</taxon>
        <taxon>Alteromonadales</taxon>
        <taxon>Shewanellaceae</taxon>
        <taxon>Shewanella</taxon>
    </lineage>
</organism>
<accession>A0A9X2WL31</accession>
<dbReference type="PANTHER" id="PTHR38782">
    <property type="match status" value="1"/>
</dbReference>
<dbReference type="InterPro" id="IPR033434">
    <property type="entry name" value="MucB/RseB_N"/>
</dbReference>
<comment type="caution">
    <text evidence="8">The sequence shown here is derived from an EMBL/GenBank/DDBJ whole genome shotgun (WGS) entry which is preliminary data.</text>
</comment>
<dbReference type="AlphaFoldDB" id="A0A9X2WL31"/>
<dbReference type="PIRSF" id="PIRSF005427">
    <property type="entry name" value="RseB"/>
    <property type="match status" value="1"/>
</dbReference>
<dbReference type="GO" id="GO:0045152">
    <property type="term" value="F:antisigma factor binding"/>
    <property type="evidence" value="ECO:0007669"/>
    <property type="project" value="TreeGrafter"/>
</dbReference>
<comment type="subcellular location">
    <subcellularLocation>
        <location evidence="1">Periplasm</location>
    </subcellularLocation>
</comment>
<evidence type="ECO:0000256" key="4">
    <source>
        <dbReference type="ARBA" id="ARBA00022764"/>
    </source>
</evidence>
<dbReference type="CDD" id="cd16327">
    <property type="entry name" value="RseB"/>
    <property type="match status" value="1"/>
</dbReference>
<dbReference type="InterPro" id="IPR033436">
    <property type="entry name" value="MucB/RseB_C"/>
</dbReference>
<reference evidence="8" key="1">
    <citation type="journal article" date="2023" name="Int. J. Syst. Evol. Microbiol.">
        <title>&lt;i&gt;Shewanella septentrionalis&lt;/i&gt; sp. nov. and &lt;i&gt;Shewanella holmiensis&lt;/i&gt; sp. nov., isolated from Baltic Sea water and sediments.</title>
        <authorList>
            <person name="Martin-Rodriguez A.J."/>
            <person name="Thorell K."/>
            <person name="Joffre E."/>
            <person name="Jensie-Markopoulos S."/>
            <person name="Moore E.R.B."/>
            <person name="Sjoling A."/>
        </authorList>
    </citation>
    <scope>NUCLEOTIDE SEQUENCE</scope>
    <source>
        <strain evidence="8">SP1S2-7</strain>
    </source>
</reference>
<dbReference type="Pfam" id="PF17188">
    <property type="entry name" value="MucB_RseB_C"/>
    <property type="match status" value="1"/>
</dbReference>
<dbReference type="EMBL" id="JAMTCD010000004">
    <property type="protein sequence ID" value="MCT7941129.1"/>
    <property type="molecule type" value="Genomic_DNA"/>
</dbReference>
<evidence type="ECO:0000259" key="7">
    <source>
        <dbReference type="Pfam" id="PF17188"/>
    </source>
</evidence>
<feature type="chain" id="PRO_5040952445" evidence="5">
    <location>
        <begin position="18"/>
        <end position="309"/>
    </location>
</feature>
<dbReference type="InterPro" id="IPR005588">
    <property type="entry name" value="MucB_RseB"/>
</dbReference>